<dbReference type="Gene3D" id="3.90.1670.10">
    <property type="entry name" value="FdhE-like domain"/>
    <property type="match status" value="1"/>
</dbReference>
<feature type="compositionally biased region" description="Low complexity" evidence="2">
    <location>
        <begin position="19"/>
        <end position="30"/>
    </location>
</feature>
<dbReference type="SUPFAM" id="SSF144020">
    <property type="entry name" value="FdhE-like"/>
    <property type="match status" value="2"/>
</dbReference>
<dbReference type="AlphaFoldDB" id="A0A8B6X723"/>
<dbReference type="Proteomes" id="UP000675920">
    <property type="component" value="Unplaced"/>
</dbReference>
<name>A0A8B6X723_9BURK</name>
<evidence type="ECO:0000256" key="1">
    <source>
        <dbReference type="ARBA" id="ARBA00022490"/>
    </source>
</evidence>
<dbReference type="InterPro" id="IPR056796">
    <property type="entry name" value="FdhE_C"/>
</dbReference>
<evidence type="ECO:0000256" key="2">
    <source>
        <dbReference type="SAM" id="MobiDB-lite"/>
    </source>
</evidence>
<dbReference type="Pfam" id="PF24859">
    <property type="entry name" value="FdhE_central"/>
    <property type="match status" value="1"/>
</dbReference>
<keyword evidence="1" id="KW-0963">Cytoplasm</keyword>
<protein>
    <submittedName>
        <fullName evidence="7">Formate dehydrogenase accessory protein FdhE</fullName>
    </submittedName>
</protein>
<reference evidence="7" key="1">
    <citation type="submission" date="2025-08" db="UniProtKB">
        <authorList>
            <consortium name="RefSeq"/>
        </authorList>
    </citation>
    <scope>IDENTIFICATION</scope>
</reference>
<dbReference type="RefSeq" id="WP_028313063.1">
    <property type="nucleotide sequence ID" value="NZ_KI519500.1"/>
</dbReference>
<keyword evidence="6" id="KW-1185">Reference proteome</keyword>
<feature type="region of interest" description="Disordered" evidence="2">
    <location>
        <begin position="19"/>
        <end position="49"/>
    </location>
</feature>
<dbReference type="InterPro" id="IPR056797">
    <property type="entry name" value="FdhE_central"/>
</dbReference>
<evidence type="ECO:0000259" key="4">
    <source>
        <dbReference type="Pfam" id="PF24859"/>
    </source>
</evidence>
<dbReference type="InterPro" id="IPR006452">
    <property type="entry name" value="Formate_DH_accessory"/>
</dbReference>
<feature type="domain" description="FdhE C-terminal" evidence="5">
    <location>
        <begin position="282"/>
        <end position="341"/>
    </location>
</feature>
<dbReference type="CDD" id="cd16341">
    <property type="entry name" value="FdhE"/>
    <property type="match status" value="1"/>
</dbReference>
<dbReference type="Pfam" id="PF04216">
    <property type="entry name" value="FdhE_N"/>
    <property type="match status" value="1"/>
</dbReference>
<evidence type="ECO:0000259" key="3">
    <source>
        <dbReference type="Pfam" id="PF04216"/>
    </source>
</evidence>
<feature type="domain" description="FdhE central" evidence="4">
    <location>
        <begin position="194"/>
        <end position="231"/>
    </location>
</feature>
<dbReference type="GO" id="GO:0005829">
    <property type="term" value="C:cytosol"/>
    <property type="evidence" value="ECO:0007669"/>
    <property type="project" value="TreeGrafter"/>
</dbReference>
<evidence type="ECO:0000313" key="7">
    <source>
        <dbReference type="RefSeq" id="WP_028313063.1"/>
    </source>
</evidence>
<dbReference type="OrthoDB" id="9794151at2"/>
<evidence type="ECO:0000313" key="6">
    <source>
        <dbReference type="Proteomes" id="UP000675920"/>
    </source>
</evidence>
<dbReference type="PANTHER" id="PTHR37689">
    <property type="entry name" value="PROTEIN FDHE"/>
    <property type="match status" value="1"/>
</dbReference>
<organism evidence="6 7">
    <name type="scientific">Derxia gummosa DSM 723</name>
    <dbReference type="NCBI Taxonomy" id="1121388"/>
    <lineage>
        <taxon>Bacteria</taxon>
        <taxon>Pseudomonadati</taxon>
        <taxon>Pseudomonadota</taxon>
        <taxon>Betaproteobacteria</taxon>
        <taxon>Burkholderiales</taxon>
        <taxon>Alcaligenaceae</taxon>
        <taxon>Derxia</taxon>
    </lineage>
</organism>
<dbReference type="InterPro" id="IPR056774">
    <property type="entry name" value="FdhE_N"/>
</dbReference>
<feature type="domain" description="FdhE N-terminal" evidence="3">
    <location>
        <begin position="52"/>
        <end position="97"/>
    </location>
</feature>
<dbReference type="GO" id="GO:0008199">
    <property type="term" value="F:ferric iron binding"/>
    <property type="evidence" value="ECO:0007669"/>
    <property type="project" value="TreeGrafter"/>
</dbReference>
<dbReference type="Pfam" id="PF24860">
    <property type="entry name" value="FdhE_C"/>
    <property type="match status" value="1"/>
</dbReference>
<evidence type="ECO:0000259" key="5">
    <source>
        <dbReference type="Pfam" id="PF24860"/>
    </source>
</evidence>
<dbReference type="InterPro" id="IPR024064">
    <property type="entry name" value="FdhE-like_sf"/>
</dbReference>
<sequence length="362" mass="37243">MSFKPISIIRDALGMGGTPAADGSAAAPDAITPPVFDPPGASDWRPDPAARVRAPSRTVFARRAARLRQLADGHALADFLLFCAALCDEQQRLLDSDDGHCALGGLRVNLDAIVAGLRPRFTPGIAAAVADLQARDDTSLGLLGVNLAGGRLPEAGAAFAALPVLGAALQVGAVRSALVNAATAELPDHEVLACPVCGGAPVASVLRRGESGQAERHAVCGVCASEWHVSRIRCLACGGHEGISYQALVADGDASVADATAASVAGAVATPAGADEASGAPKHRRPAVELECCDNCHAATKIVSLERDPAVDPVADDLATLPLDWLAAEEGWLRYGFNLFFLAPEEEVIEGDDDFAEEDGRA</sequence>
<dbReference type="PANTHER" id="PTHR37689:SF1">
    <property type="entry name" value="PROTEIN FDHE"/>
    <property type="match status" value="1"/>
</dbReference>
<dbReference type="GO" id="GO:0051604">
    <property type="term" value="P:protein maturation"/>
    <property type="evidence" value="ECO:0007669"/>
    <property type="project" value="TreeGrafter"/>
</dbReference>
<proteinExistence type="predicted"/>
<accession>A0A8B6X723</accession>